<sequence length="473" mass="52483">MKKKLSEAFDEFIESTEREEQIDTSSRYTISPQTMSPNLTSSTFTVPKSSPDKHVPKTILKPASVEETNHPLKEGLNTPRKTSVSKGSMASKRRSLIQPMMVPKTPEPDRTNAVNMGNGAPIAINGTITGANNSNDGNGGIGDSNHGTPPVDNGRFSDAVITTASTSKRNSMHSRTSSTQSMALDTSLGNGMDVNALLQSLANKELELLECKRKIEDLKKQLQLEETIYQNKTNELQDLKNKVSKNLNGSQQQNNNNNTGNNRMKFAKENSRATPNSTPVKRSQKSDNNHLMKSRNVEDQSKQSMWSKPLAIFNQVDQLIQQELERTLNWDEPPTPVEETPGENNTEAGGVSQSIWNFVAEVKSGLLGIEEEDEGSGKDDNTEQTSQRSHINTNNTKEKPDDNDLDLSIKEFKTARKHRDENEHNNIKNRKSKSNAIKSMSSNKLNFIDDNESALTENPMVEMGDFSGKKFST</sequence>
<feature type="compositionally biased region" description="Polar residues" evidence="7">
    <location>
        <begin position="79"/>
        <end position="88"/>
    </location>
</feature>
<feature type="compositionally biased region" description="Polar residues" evidence="7">
    <location>
        <begin position="23"/>
        <end position="48"/>
    </location>
</feature>
<evidence type="ECO:0000256" key="6">
    <source>
        <dbReference type="RuleBase" id="RU362140"/>
    </source>
</evidence>
<feature type="compositionally biased region" description="Basic and acidic residues" evidence="7">
    <location>
        <begin position="396"/>
        <end position="426"/>
    </location>
</feature>
<evidence type="ECO:0000256" key="5">
    <source>
        <dbReference type="ARBA" id="ARBA00023054"/>
    </source>
</evidence>
<feature type="compositionally biased region" description="Polar residues" evidence="7">
    <location>
        <begin position="272"/>
        <end position="281"/>
    </location>
</feature>
<feature type="region of interest" description="Disordered" evidence="7">
    <location>
        <begin position="371"/>
        <end position="447"/>
    </location>
</feature>
<comment type="similarity">
    <text evidence="2 6">Belongs to the TDA11 family.</text>
</comment>
<protein>
    <recommendedName>
        <fullName evidence="3 6">Topoisomerase I damage affected protein 11</fullName>
    </recommendedName>
</protein>
<organism evidence="8 9">
    <name type="scientific">Nakaseomyces bracarensis</name>
    <dbReference type="NCBI Taxonomy" id="273131"/>
    <lineage>
        <taxon>Eukaryota</taxon>
        <taxon>Fungi</taxon>
        <taxon>Dikarya</taxon>
        <taxon>Ascomycota</taxon>
        <taxon>Saccharomycotina</taxon>
        <taxon>Saccharomycetes</taxon>
        <taxon>Saccharomycetales</taxon>
        <taxon>Saccharomycetaceae</taxon>
        <taxon>Nakaseomyces</taxon>
    </lineage>
</organism>
<evidence type="ECO:0000256" key="7">
    <source>
        <dbReference type="SAM" id="MobiDB-lite"/>
    </source>
</evidence>
<evidence type="ECO:0000256" key="3">
    <source>
        <dbReference type="ARBA" id="ARBA00014140"/>
    </source>
</evidence>
<comment type="caution">
    <text evidence="8">The sequence shown here is derived from an EMBL/GenBank/DDBJ whole genome shotgun (WGS) entry which is preliminary data.</text>
</comment>
<feature type="compositionally biased region" description="Polar residues" evidence="7">
    <location>
        <begin position="383"/>
        <end position="395"/>
    </location>
</feature>
<keyword evidence="5 6" id="KW-0175">Coiled coil</keyword>
<evidence type="ECO:0000256" key="2">
    <source>
        <dbReference type="ARBA" id="ARBA00008382"/>
    </source>
</evidence>
<comment type="subcellular location">
    <subcellularLocation>
        <location evidence="1 6">Cytoplasm</location>
    </subcellularLocation>
</comment>
<feature type="region of interest" description="Disordered" evidence="7">
    <location>
        <begin position="1"/>
        <end position="92"/>
    </location>
</feature>
<dbReference type="InterPro" id="IPR031388">
    <property type="entry name" value="Tda11"/>
</dbReference>
<accession>A0ABR4NLX5</accession>
<evidence type="ECO:0000256" key="1">
    <source>
        <dbReference type="ARBA" id="ARBA00004496"/>
    </source>
</evidence>
<feature type="region of interest" description="Disordered" evidence="7">
    <location>
        <begin position="269"/>
        <end position="303"/>
    </location>
</feature>
<keyword evidence="4 6" id="KW-0963">Cytoplasm</keyword>
<reference evidence="8 9" key="1">
    <citation type="submission" date="2024-05" db="EMBL/GenBank/DDBJ databases">
        <title>Long read based assembly of the Candida bracarensis genome reveals expanded adhesin content.</title>
        <authorList>
            <person name="Marcet-Houben M."/>
            <person name="Ksiezopolska E."/>
            <person name="Gabaldon T."/>
        </authorList>
    </citation>
    <scope>NUCLEOTIDE SEQUENCE [LARGE SCALE GENOMIC DNA]</scope>
    <source>
        <strain evidence="8 9">CBM6</strain>
    </source>
</reference>
<feature type="compositionally biased region" description="Basic and acidic residues" evidence="7">
    <location>
        <begin position="284"/>
        <end position="301"/>
    </location>
</feature>
<evidence type="ECO:0000313" key="9">
    <source>
        <dbReference type="Proteomes" id="UP001623330"/>
    </source>
</evidence>
<feature type="coiled-coil region" evidence="6">
    <location>
        <begin position="194"/>
        <end position="242"/>
    </location>
</feature>
<keyword evidence="9" id="KW-1185">Reference proteome</keyword>
<dbReference type="EMBL" id="JBEVYD010000013">
    <property type="protein sequence ID" value="KAL3228569.1"/>
    <property type="molecule type" value="Genomic_DNA"/>
</dbReference>
<gene>
    <name evidence="6" type="primary">TDA11</name>
    <name evidence="8" type="ORF">RNJ44_02514</name>
</gene>
<dbReference type="Proteomes" id="UP001623330">
    <property type="component" value="Unassembled WGS sequence"/>
</dbReference>
<feature type="compositionally biased region" description="Polar residues" evidence="7">
    <location>
        <begin position="434"/>
        <end position="445"/>
    </location>
</feature>
<feature type="compositionally biased region" description="Low complexity" evidence="7">
    <location>
        <begin position="337"/>
        <end position="347"/>
    </location>
</feature>
<dbReference type="Pfam" id="PF17084">
    <property type="entry name" value="TDA11"/>
    <property type="match status" value="3"/>
</dbReference>
<name>A0ABR4NLX5_9SACH</name>
<evidence type="ECO:0000313" key="8">
    <source>
        <dbReference type="EMBL" id="KAL3228569.1"/>
    </source>
</evidence>
<feature type="region of interest" description="Disordered" evidence="7">
    <location>
        <begin position="129"/>
        <end position="156"/>
    </location>
</feature>
<proteinExistence type="inferred from homology"/>
<evidence type="ECO:0000256" key="4">
    <source>
        <dbReference type="ARBA" id="ARBA00022490"/>
    </source>
</evidence>
<feature type="region of interest" description="Disordered" evidence="7">
    <location>
        <begin position="327"/>
        <end position="350"/>
    </location>
</feature>